<evidence type="ECO:0000256" key="1">
    <source>
        <dbReference type="SAM" id="Phobius"/>
    </source>
</evidence>
<dbReference type="AlphaFoldDB" id="A0A098S5I1"/>
<keyword evidence="1" id="KW-0812">Transmembrane</keyword>
<proteinExistence type="predicted"/>
<keyword evidence="1" id="KW-0472">Membrane</keyword>
<name>A0A098S5I1_9BACT</name>
<sequence>MFKYILEGAGNINWMAIASLLTFMAVFLVSAMMAFRSKPAFIDKMANMPLDDSTPSFNAENDRHEK</sequence>
<dbReference type="RefSeq" id="WP_044223075.1">
    <property type="nucleotide sequence ID" value="NZ_JBKAGJ010000009.1"/>
</dbReference>
<reference evidence="2 3" key="1">
    <citation type="journal article" date="2014" name="Int. J. Syst. Evol. Microbiol.">
        <title>Phaeodactylibacter xiamenensis gen. nov., sp. nov., a member of the family Saprospiraceae isolated from the marine alga Phaeodactylum tricornutum.</title>
        <authorList>
            <person name="Chen Z.Jr."/>
            <person name="Lei X."/>
            <person name="Lai Q."/>
            <person name="Li Y."/>
            <person name="Zhang B."/>
            <person name="Zhang J."/>
            <person name="Zhang H."/>
            <person name="Yang L."/>
            <person name="Zheng W."/>
            <person name="Tian Y."/>
            <person name="Yu Z."/>
            <person name="Xu H.Jr."/>
            <person name="Zheng T."/>
        </authorList>
    </citation>
    <scope>NUCLEOTIDE SEQUENCE [LARGE SCALE GENOMIC DNA]</scope>
    <source>
        <strain evidence="2 3">KD52</strain>
    </source>
</reference>
<dbReference type="Proteomes" id="UP000029736">
    <property type="component" value="Unassembled WGS sequence"/>
</dbReference>
<comment type="caution">
    <text evidence="2">The sequence shown here is derived from an EMBL/GenBank/DDBJ whole genome shotgun (WGS) entry which is preliminary data.</text>
</comment>
<dbReference type="OrthoDB" id="1495084at2"/>
<dbReference type="STRING" id="1524460.IX84_17110"/>
<evidence type="ECO:0000313" key="3">
    <source>
        <dbReference type="Proteomes" id="UP000029736"/>
    </source>
</evidence>
<keyword evidence="1" id="KW-1133">Transmembrane helix</keyword>
<evidence type="ECO:0000313" key="2">
    <source>
        <dbReference type="EMBL" id="KGE87340.1"/>
    </source>
</evidence>
<evidence type="ECO:0008006" key="4">
    <source>
        <dbReference type="Google" id="ProtNLM"/>
    </source>
</evidence>
<keyword evidence="3" id="KW-1185">Reference proteome</keyword>
<protein>
    <recommendedName>
        <fullName evidence="4">CcoQ/FixQ family Cbb3-type cytochrome c oxidase assembly chaperone</fullName>
    </recommendedName>
</protein>
<organism evidence="2 3">
    <name type="scientific">Phaeodactylibacter xiamenensis</name>
    <dbReference type="NCBI Taxonomy" id="1524460"/>
    <lineage>
        <taxon>Bacteria</taxon>
        <taxon>Pseudomonadati</taxon>
        <taxon>Bacteroidota</taxon>
        <taxon>Saprospiria</taxon>
        <taxon>Saprospirales</taxon>
        <taxon>Haliscomenobacteraceae</taxon>
        <taxon>Phaeodactylibacter</taxon>
    </lineage>
</organism>
<accession>A0A098S5I1</accession>
<dbReference type="EMBL" id="JPOS01000038">
    <property type="protein sequence ID" value="KGE87340.1"/>
    <property type="molecule type" value="Genomic_DNA"/>
</dbReference>
<feature type="transmembrane region" description="Helical" evidence="1">
    <location>
        <begin position="12"/>
        <end position="35"/>
    </location>
</feature>
<gene>
    <name evidence="2" type="ORF">IX84_17110</name>
</gene>